<keyword evidence="4" id="KW-1015">Disulfide bond</keyword>
<dbReference type="SMART" id="SM00277">
    <property type="entry name" value="GRAN"/>
    <property type="match status" value="1"/>
</dbReference>
<protein>
    <recommendedName>
        <fullName evidence="6">Granulins domain-containing protein</fullName>
    </recommendedName>
</protein>
<keyword evidence="5" id="KW-0732">Signal</keyword>
<comment type="caution">
    <text evidence="7">The sequence shown here is derived from an EMBL/GenBank/DDBJ whole genome shotgun (WGS) entry which is preliminary data.</text>
</comment>
<evidence type="ECO:0000259" key="6">
    <source>
        <dbReference type="SMART" id="SM00277"/>
    </source>
</evidence>
<dbReference type="InterPro" id="IPR000118">
    <property type="entry name" value="Granulin"/>
</dbReference>
<name>A0ABN8LF69_9CNID</name>
<evidence type="ECO:0000256" key="4">
    <source>
        <dbReference type="ARBA" id="ARBA00023157"/>
    </source>
</evidence>
<dbReference type="EMBL" id="CALNXI010000027">
    <property type="protein sequence ID" value="CAH3015717.1"/>
    <property type="molecule type" value="Genomic_DNA"/>
</dbReference>
<evidence type="ECO:0000256" key="2">
    <source>
        <dbReference type="ARBA" id="ARBA00010093"/>
    </source>
</evidence>
<feature type="domain" description="Granulins" evidence="6">
    <location>
        <begin position="36"/>
        <end position="90"/>
    </location>
</feature>
<evidence type="ECO:0000256" key="5">
    <source>
        <dbReference type="SAM" id="SignalP"/>
    </source>
</evidence>
<feature type="chain" id="PRO_5047357242" description="Granulins domain-containing protein" evidence="5">
    <location>
        <begin position="23"/>
        <end position="123"/>
    </location>
</feature>
<dbReference type="PANTHER" id="PTHR12274">
    <property type="entry name" value="GRANULIN"/>
    <property type="match status" value="1"/>
</dbReference>
<dbReference type="Proteomes" id="UP001159427">
    <property type="component" value="Unassembled WGS sequence"/>
</dbReference>
<reference evidence="7 8" key="1">
    <citation type="submission" date="2022-05" db="EMBL/GenBank/DDBJ databases">
        <authorList>
            <consortium name="Genoscope - CEA"/>
            <person name="William W."/>
        </authorList>
    </citation>
    <scope>NUCLEOTIDE SEQUENCE [LARGE SCALE GENOMIC DNA]</scope>
</reference>
<evidence type="ECO:0000313" key="8">
    <source>
        <dbReference type="Proteomes" id="UP001159427"/>
    </source>
</evidence>
<evidence type="ECO:0000256" key="1">
    <source>
        <dbReference type="ARBA" id="ARBA00004613"/>
    </source>
</evidence>
<keyword evidence="3" id="KW-0964">Secreted</keyword>
<dbReference type="InterPro" id="IPR037277">
    <property type="entry name" value="Granulin_sf"/>
</dbReference>
<dbReference type="InterPro" id="IPR039036">
    <property type="entry name" value="Granulin_fam"/>
</dbReference>
<dbReference type="PANTHER" id="PTHR12274:SF3">
    <property type="entry name" value="PROGRANULIN"/>
    <property type="match status" value="1"/>
</dbReference>
<organism evidence="7 8">
    <name type="scientific">Porites evermanni</name>
    <dbReference type="NCBI Taxonomy" id="104178"/>
    <lineage>
        <taxon>Eukaryota</taxon>
        <taxon>Metazoa</taxon>
        <taxon>Cnidaria</taxon>
        <taxon>Anthozoa</taxon>
        <taxon>Hexacorallia</taxon>
        <taxon>Scleractinia</taxon>
        <taxon>Fungiina</taxon>
        <taxon>Poritidae</taxon>
        <taxon>Porites</taxon>
    </lineage>
</organism>
<dbReference type="Pfam" id="PF00396">
    <property type="entry name" value="Granulin"/>
    <property type="match status" value="1"/>
</dbReference>
<feature type="signal peptide" evidence="5">
    <location>
        <begin position="1"/>
        <end position="22"/>
    </location>
</feature>
<evidence type="ECO:0000313" key="7">
    <source>
        <dbReference type="EMBL" id="CAH3015717.1"/>
    </source>
</evidence>
<comment type="similarity">
    <text evidence="2">Belongs to the granulin family.</text>
</comment>
<sequence>MLAPNVKTVAVILVMLVPFVCAYVDKAGNNVGFIKCPDGGLCGNGQTCCYLASHRSYGCCDKPRAVCCRGKLDGMCCSRGYRCNAAELRCEPSVIKTKPTDLDATEIRSSYRELFPDQRFDFE</sequence>
<proteinExistence type="inferred from homology"/>
<comment type="subcellular location">
    <subcellularLocation>
        <location evidence="1">Secreted</location>
    </subcellularLocation>
</comment>
<gene>
    <name evidence="7" type="ORF">PEVE_00020073</name>
</gene>
<accession>A0ABN8LF69</accession>
<evidence type="ECO:0000256" key="3">
    <source>
        <dbReference type="ARBA" id="ARBA00022525"/>
    </source>
</evidence>
<keyword evidence="8" id="KW-1185">Reference proteome</keyword>
<dbReference type="Gene3D" id="2.10.25.160">
    <property type="entry name" value="Granulin"/>
    <property type="match status" value="1"/>
</dbReference>